<dbReference type="AlphaFoldDB" id="A0A4R3NVG0"/>
<keyword evidence="1" id="KW-0472">Membrane</keyword>
<dbReference type="InterPro" id="IPR012422">
    <property type="entry name" value="Cyt_c_oxidase_su4_bac-aa3"/>
</dbReference>
<feature type="domain" description="Cytochrome c oxidase subunit IV bacterial aa3 type" evidence="2">
    <location>
        <begin position="14"/>
        <end position="49"/>
    </location>
</feature>
<evidence type="ECO:0000313" key="4">
    <source>
        <dbReference type="Proteomes" id="UP000295097"/>
    </source>
</evidence>
<keyword evidence="1" id="KW-0812">Transmembrane</keyword>
<dbReference type="InterPro" id="IPR036596">
    <property type="entry name" value="Cyt-C_aa3_sf"/>
</dbReference>
<protein>
    <submittedName>
        <fullName evidence="3">Aa3 type cytochrome c oxidase subunit IV</fullName>
    </submittedName>
</protein>
<feature type="transmembrane region" description="Helical" evidence="1">
    <location>
        <begin position="24"/>
        <end position="47"/>
    </location>
</feature>
<dbReference type="EMBL" id="SMAR01000005">
    <property type="protein sequence ID" value="TCT42025.1"/>
    <property type="molecule type" value="Genomic_DNA"/>
</dbReference>
<evidence type="ECO:0000259" key="2">
    <source>
        <dbReference type="Pfam" id="PF07835"/>
    </source>
</evidence>
<organism evidence="3 4">
    <name type="scientific">Martelella mediterranea</name>
    <dbReference type="NCBI Taxonomy" id="293089"/>
    <lineage>
        <taxon>Bacteria</taxon>
        <taxon>Pseudomonadati</taxon>
        <taxon>Pseudomonadota</taxon>
        <taxon>Alphaproteobacteria</taxon>
        <taxon>Hyphomicrobiales</taxon>
        <taxon>Aurantimonadaceae</taxon>
        <taxon>Martelella</taxon>
    </lineage>
</organism>
<proteinExistence type="predicted"/>
<evidence type="ECO:0000313" key="3">
    <source>
        <dbReference type="EMBL" id="TCT42025.1"/>
    </source>
</evidence>
<evidence type="ECO:0000256" key="1">
    <source>
        <dbReference type="SAM" id="Phobius"/>
    </source>
</evidence>
<dbReference type="Proteomes" id="UP000295097">
    <property type="component" value="Unassembled WGS sequence"/>
</dbReference>
<dbReference type="RefSeq" id="WP_132309185.1">
    <property type="nucleotide sequence ID" value="NZ_SMAR01000005.1"/>
</dbReference>
<accession>A0A4R3NVG0</accession>
<comment type="caution">
    <text evidence="3">The sequence shown here is derived from an EMBL/GenBank/DDBJ whole genome shotgun (WGS) entry which is preliminary data.</text>
</comment>
<dbReference type="SUPFAM" id="SSF81469">
    <property type="entry name" value="Bacterial aa3 type cytochrome c oxidase subunit IV"/>
    <property type="match status" value="1"/>
</dbReference>
<feature type="transmembrane region" description="Helical" evidence="1">
    <location>
        <begin position="53"/>
        <end position="73"/>
    </location>
</feature>
<keyword evidence="1" id="KW-1133">Transmembrane helix</keyword>
<dbReference type="Pfam" id="PF07835">
    <property type="entry name" value="COX4_pro_2"/>
    <property type="match status" value="1"/>
</dbReference>
<dbReference type="OrthoDB" id="9812071at2"/>
<keyword evidence="4" id="KW-1185">Reference proteome</keyword>
<dbReference type="Gene3D" id="1.20.5.160">
    <property type="entry name" value="Bacterial aa3 type cytochrome c oxidase subunit IV"/>
    <property type="match status" value="1"/>
</dbReference>
<reference evidence="3 4" key="1">
    <citation type="submission" date="2019-03" db="EMBL/GenBank/DDBJ databases">
        <title>Freshwater and sediment microbial communities from various areas in North America, analyzing microbe dynamics in response to fracking.</title>
        <authorList>
            <person name="Lamendella R."/>
        </authorList>
    </citation>
    <scope>NUCLEOTIDE SEQUENCE [LARGE SCALE GENOMIC DNA]</scope>
    <source>
        <strain evidence="3 4">175.2</strain>
    </source>
</reference>
<name>A0A4R3NVG0_9HYPH</name>
<gene>
    <name evidence="3" type="ORF">EDC90_100540</name>
</gene>
<sequence length="74" mass="7967">MTEDTTELSGNKTSMDYPEHEKTYRFFIAGTKYGSVLVAALMIAMAAGLVGPFGFIGGLIVFILVSAIGIYTLR</sequence>